<comment type="caution">
    <text evidence="3">The sequence shown here is derived from an EMBL/GenBank/DDBJ whole genome shotgun (WGS) entry which is preliminary data.</text>
</comment>
<accession>A0ABQ3Y0N2</accession>
<keyword evidence="1" id="KW-1133">Transmembrane helix</keyword>
<evidence type="ECO:0000313" key="3">
    <source>
        <dbReference type="EMBL" id="GID73537.1"/>
    </source>
</evidence>
<keyword evidence="1" id="KW-0472">Membrane</keyword>
<dbReference type="RefSeq" id="WP_203761460.1">
    <property type="nucleotide sequence ID" value="NZ_BAAABO010000027.1"/>
</dbReference>
<dbReference type="PANTHER" id="PTHR34473:SF3">
    <property type="entry name" value="TRANSMEMBRANE PROTEIN-RELATED"/>
    <property type="match status" value="1"/>
</dbReference>
<feature type="transmembrane region" description="Helical" evidence="1">
    <location>
        <begin position="211"/>
        <end position="238"/>
    </location>
</feature>
<keyword evidence="1" id="KW-0812">Transmembrane</keyword>
<evidence type="ECO:0000256" key="1">
    <source>
        <dbReference type="SAM" id="Phobius"/>
    </source>
</evidence>
<protein>
    <recommendedName>
        <fullName evidence="2">YdbS-like PH domain-containing protein</fullName>
    </recommendedName>
</protein>
<dbReference type="InterPro" id="IPR005182">
    <property type="entry name" value="YdbS-like_PH"/>
</dbReference>
<feature type="transmembrane region" description="Helical" evidence="1">
    <location>
        <begin position="42"/>
        <end position="61"/>
    </location>
</feature>
<sequence length="506" mass="54768">MTGEGAWRRLSVRVVHLDLVRVALSCVPGYLGAVVLNDDGPVWALVAGSAAGVLGALTDLLRWMTTRYRIGPDRVEMRSGWAARRHRTVARDRIRSVDSSAKALQRLFRLRVVHVGSGEHDSSFKLNALDRRHAALLERELLSGAAAPEPEEAPAETVIARLRWQWVPLNIVTIWAVFLVAGPLFSLYWLLRPFGVDLLGVARGLADWGSLGVVGSVLLCAAVGYPIGVAAAAGAFLLENWGFELVRAGTPPATALVSRRGLLGTRTVQRDDRRLRGLAFREPLAWRWLGLAETKVVTTGLSQVGDAGSGALLPRLRLGEAREVAARVLADGHRPLEAPLRRHPRGALVRRLGWAAYGPALLAGLLLLFTLSGALPGWVWPLPLTVMPVTLPMAVVAYRSLGHTTAGPYLVVRGGALHRETVTLRRGAVIGWTFEQSILQRWGGRMTVGIPTAAGDRFYRAPDAGTEQALSLAREATPELAAQFIEEASDPGVRPVSARTDRVMCD</sequence>
<evidence type="ECO:0000259" key="2">
    <source>
        <dbReference type="Pfam" id="PF03703"/>
    </source>
</evidence>
<feature type="transmembrane region" description="Helical" evidence="1">
    <location>
        <begin position="352"/>
        <end position="372"/>
    </location>
</feature>
<feature type="domain" description="YdbS-like PH" evidence="2">
    <location>
        <begin position="63"/>
        <end position="139"/>
    </location>
</feature>
<gene>
    <name evidence="3" type="ORF">Ade02nite_21780</name>
</gene>
<feature type="transmembrane region" description="Helical" evidence="1">
    <location>
        <begin position="169"/>
        <end position="191"/>
    </location>
</feature>
<evidence type="ECO:0000313" key="4">
    <source>
        <dbReference type="Proteomes" id="UP000609879"/>
    </source>
</evidence>
<feature type="domain" description="YdbS-like PH" evidence="2">
    <location>
        <begin position="409"/>
        <end position="474"/>
    </location>
</feature>
<proteinExistence type="predicted"/>
<dbReference type="EMBL" id="BOMI01000036">
    <property type="protein sequence ID" value="GID73537.1"/>
    <property type="molecule type" value="Genomic_DNA"/>
</dbReference>
<name>A0ABQ3Y0N2_9ACTN</name>
<feature type="transmembrane region" description="Helical" evidence="1">
    <location>
        <begin position="378"/>
        <end position="398"/>
    </location>
</feature>
<dbReference type="Proteomes" id="UP000609879">
    <property type="component" value="Unassembled WGS sequence"/>
</dbReference>
<keyword evidence="4" id="KW-1185">Reference proteome</keyword>
<dbReference type="PANTHER" id="PTHR34473">
    <property type="entry name" value="UPF0699 TRANSMEMBRANE PROTEIN YDBS"/>
    <property type="match status" value="1"/>
</dbReference>
<organism evidence="3 4">
    <name type="scientific">Paractinoplanes deccanensis</name>
    <dbReference type="NCBI Taxonomy" id="113561"/>
    <lineage>
        <taxon>Bacteria</taxon>
        <taxon>Bacillati</taxon>
        <taxon>Actinomycetota</taxon>
        <taxon>Actinomycetes</taxon>
        <taxon>Micromonosporales</taxon>
        <taxon>Micromonosporaceae</taxon>
        <taxon>Paractinoplanes</taxon>
    </lineage>
</organism>
<reference evidence="3 4" key="1">
    <citation type="submission" date="2021-01" db="EMBL/GenBank/DDBJ databases">
        <title>Whole genome shotgun sequence of Actinoplanes deccanensis NBRC 13994.</title>
        <authorList>
            <person name="Komaki H."/>
            <person name="Tamura T."/>
        </authorList>
    </citation>
    <scope>NUCLEOTIDE SEQUENCE [LARGE SCALE GENOMIC DNA]</scope>
    <source>
        <strain evidence="3 4">NBRC 13994</strain>
    </source>
</reference>
<dbReference type="Pfam" id="PF03703">
    <property type="entry name" value="bPH_2"/>
    <property type="match status" value="2"/>
</dbReference>